<dbReference type="EMBL" id="LFYR01001623">
    <property type="protein sequence ID" value="KMZ60282.1"/>
    <property type="molecule type" value="Genomic_DNA"/>
</dbReference>
<evidence type="ECO:0000256" key="8">
    <source>
        <dbReference type="ARBA" id="ARBA00022729"/>
    </source>
</evidence>
<dbReference type="FunFam" id="1.10.510.10:FF:000468">
    <property type="entry name" value="PTI1-like tyrosine-protein kinase 3"/>
    <property type="match status" value="1"/>
</dbReference>
<keyword evidence="15 23" id="KW-0675">Receptor</keyword>
<evidence type="ECO:0000256" key="9">
    <source>
        <dbReference type="ARBA" id="ARBA00022741"/>
    </source>
</evidence>
<keyword evidence="24" id="KW-1185">Reference proteome</keyword>
<keyword evidence="11 19" id="KW-0067">ATP-binding</keyword>
<dbReference type="GO" id="GO:0008061">
    <property type="term" value="F:chitin binding"/>
    <property type="evidence" value="ECO:0007669"/>
    <property type="project" value="UniProtKB-KW"/>
</dbReference>
<dbReference type="PANTHER" id="PTHR46204:SF2">
    <property type="entry name" value="CHITIN ELICITOR RECEPTOR KINASE 1"/>
    <property type="match status" value="1"/>
</dbReference>
<comment type="catalytic activity">
    <reaction evidence="17">
        <text>L-threonyl-[protein] + ATP = O-phospho-L-threonyl-[protein] + ADP + H(+)</text>
        <dbReference type="Rhea" id="RHEA:46608"/>
        <dbReference type="Rhea" id="RHEA-COMP:11060"/>
        <dbReference type="Rhea" id="RHEA-COMP:11605"/>
        <dbReference type="ChEBI" id="CHEBI:15378"/>
        <dbReference type="ChEBI" id="CHEBI:30013"/>
        <dbReference type="ChEBI" id="CHEBI:30616"/>
        <dbReference type="ChEBI" id="CHEBI:61977"/>
        <dbReference type="ChEBI" id="CHEBI:456216"/>
        <dbReference type="EC" id="2.7.11.1"/>
    </reaction>
</comment>
<dbReference type="SMART" id="SM00220">
    <property type="entry name" value="S_TKc"/>
    <property type="match status" value="1"/>
</dbReference>
<feature type="transmembrane region" description="Helical" evidence="20">
    <location>
        <begin position="230"/>
        <end position="254"/>
    </location>
</feature>
<keyword evidence="4" id="KW-0723">Serine/threonine-protein kinase</keyword>
<evidence type="ECO:0000256" key="11">
    <source>
        <dbReference type="ARBA" id="ARBA00022840"/>
    </source>
</evidence>
<keyword evidence="12 20" id="KW-1133">Transmembrane helix</keyword>
<proteinExistence type="predicted"/>
<dbReference type="Pfam" id="PF23577">
    <property type="entry name" value="LysM_RLK"/>
    <property type="match status" value="1"/>
</dbReference>
<dbReference type="GO" id="GO:0005524">
    <property type="term" value="F:ATP binding"/>
    <property type="evidence" value="ECO:0007669"/>
    <property type="project" value="UniProtKB-UniRule"/>
</dbReference>
<dbReference type="InterPro" id="IPR018392">
    <property type="entry name" value="LysM"/>
</dbReference>
<organism evidence="23 24">
    <name type="scientific">Zostera marina</name>
    <name type="common">Eelgrass</name>
    <dbReference type="NCBI Taxonomy" id="29655"/>
    <lineage>
        <taxon>Eukaryota</taxon>
        <taxon>Viridiplantae</taxon>
        <taxon>Streptophyta</taxon>
        <taxon>Embryophyta</taxon>
        <taxon>Tracheophyta</taxon>
        <taxon>Spermatophyta</taxon>
        <taxon>Magnoliopsida</taxon>
        <taxon>Liliopsida</taxon>
        <taxon>Zosteraceae</taxon>
        <taxon>Zostera</taxon>
    </lineage>
</organism>
<keyword evidence="10 23" id="KW-0418">Kinase</keyword>
<dbReference type="Gene3D" id="3.30.200.20">
    <property type="entry name" value="Phosphorylase Kinase, domain 1"/>
    <property type="match status" value="1"/>
</dbReference>
<dbReference type="InterPro" id="IPR008271">
    <property type="entry name" value="Ser/Thr_kinase_AS"/>
</dbReference>
<dbReference type="CDD" id="cd00118">
    <property type="entry name" value="LysM"/>
    <property type="match status" value="1"/>
</dbReference>
<evidence type="ECO:0000259" key="21">
    <source>
        <dbReference type="PROSITE" id="PS50011"/>
    </source>
</evidence>
<dbReference type="GO" id="GO:0045087">
    <property type="term" value="P:innate immune response"/>
    <property type="evidence" value="ECO:0007669"/>
    <property type="project" value="InterPro"/>
</dbReference>
<feature type="domain" description="LysM" evidence="22">
    <location>
        <begin position="104"/>
        <end position="150"/>
    </location>
</feature>
<protein>
    <recommendedName>
        <fullName evidence="2">non-specific serine/threonine protein kinase</fullName>
        <ecNumber evidence="2">2.7.11.1</ecNumber>
    </recommendedName>
</protein>
<evidence type="ECO:0000256" key="13">
    <source>
        <dbReference type="ARBA" id="ARBA00023136"/>
    </source>
</evidence>
<reference evidence="24" key="1">
    <citation type="journal article" date="2016" name="Nature">
        <title>The genome of the seagrass Zostera marina reveals angiosperm adaptation to the sea.</title>
        <authorList>
            <person name="Olsen J.L."/>
            <person name="Rouze P."/>
            <person name="Verhelst B."/>
            <person name="Lin Y.-C."/>
            <person name="Bayer T."/>
            <person name="Collen J."/>
            <person name="Dattolo E."/>
            <person name="De Paoli E."/>
            <person name="Dittami S."/>
            <person name="Maumus F."/>
            <person name="Michel G."/>
            <person name="Kersting A."/>
            <person name="Lauritano C."/>
            <person name="Lohaus R."/>
            <person name="Toepel M."/>
            <person name="Tonon T."/>
            <person name="Vanneste K."/>
            <person name="Amirebrahimi M."/>
            <person name="Brakel J."/>
            <person name="Bostroem C."/>
            <person name="Chovatia M."/>
            <person name="Grimwood J."/>
            <person name="Jenkins J.W."/>
            <person name="Jueterbock A."/>
            <person name="Mraz A."/>
            <person name="Stam W.T."/>
            <person name="Tice H."/>
            <person name="Bornberg-Bauer E."/>
            <person name="Green P.J."/>
            <person name="Pearson G.A."/>
            <person name="Procaccini G."/>
            <person name="Duarte C.M."/>
            <person name="Schmutz J."/>
            <person name="Reusch T.B.H."/>
            <person name="Van de Peer Y."/>
        </authorList>
    </citation>
    <scope>NUCLEOTIDE SEQUENCE [LARGE SCALE GENOMIC DNA]</scope>
    <source>
        <strain evidence="24">cv. Finnish</strain>
    </source>
</reference>
<keyword evidence="3" id="KW-1003">Cell membrane</keyword>
<evidence type="ECO:0000256" key="17">
    <source>
        <dbReference type="ARBA" id="ARBA00047899"/>
    </source>
</evidence>
<evidence type="ECO:0000256" key="12">
    <source>
        <dbReference type="ARBA" id="ARBA00022989"/>
    </source>
</evidence>
<dbReference type="InterPro" id="IPR000719">
    <property type="entry name" value="Prot_kinase_dom"/>
</dbReference>
<evidence type="ECO:0000256" key="2">
    <source>
        <dbReference type="ARBA" id="ARBA00012513"/>
    </source>
</evidence>
<evidence type="ECO:0000259" key="22">
    <source>
        <dbReference type="PROSITE" id="PS51782"/>
    </source>
</evidence>
<dbReference type="GO" id="GO:0005886">
    <property type="term" value="C:plasma membrane"/>
    <property type="evidence" value="ECO:0007669"/>
    <property type="project" value="UniProtKB-SubCell"/>
</dbReference>
<dbReference type="PANTHER" id="PTHR46204">
    <property type="entry name" value="CHITIN ELICITOR RECEPTOR KINASE 1-RELATED"/>
    <property type="match status" value="1"/>
</dbReference>
<dbReference type="STRING" id="29655.A0A0K9NW57"/>
<evidence type="ECO:0000256" key="6">
    <source>
        <dbReference type="ARBA" id="ARBA00022679"/>
    </source>
</evidence>
<evidence type="ECO:0000256" key="1">
    <source>
        <dbReference type="ARBA" id="ARBA00004162"/>
    </source>
</evidence>
<evidence type="ECO:0000256" key="19">
    <source>
        <dbReference type="PROSITE-ProRule" id="PRU10141"/>
    </source>
</evidence>
<sequence>MFRLSILRILLYHTCISVILVAPLLAESRCVKGCDLALASFFVSPGLNLTAISSLFGFDTLTEINSNIIPYNPGTTTDYVKSEVRMRIPFSCKCIDGEYLAHAFQYKVKSNDTYTSIAKKEYANLTSAEWLQSVNTYPPTVIPIGATINVTINCSCGNSSVSKKYGLFLTYPLRPRETLGSVANVINFTNPTLLQKYNPGVNFNSGSGIVYLPTNDSSGSFRPLKSSKGLSGGAIAGISISVLVLMSMAVYFLVVLHGRKRRHKDELKVHLEDEQELRERTPSSMGIELDRSVEYSYDELARGTNNFSMENKIGSGGFGDVFYAELRGEKTAIKKMDVQSAREFLAELKVLTRVYHVNLVRLIGFCIKGHLFLIYEFIQNGNLSEHLRRTKRPPLSWASRVQIALDSARGLEYIHEHTVPVYVHRDVKSPNILIDMNFHAKVADFGLAKLTEVGSIASQTRLVGTFGYMPPEYAQYGDVSSKVDVYAFGVVLYELISAKEAIFKIDPLGTETLGLVGLFEGILNQSEPIEELRKVVDPRLGDNYPTDDIFKLAMLGKACTQENPESRPNMRSVVVSLITLSLSSSEWDARLIDEDKTLVKLMSGR</sequence>
<dbReference type="Pfam" id="PF07714">
    <property type="entry name" value="PK_Tyr_Ser-Thr"/>
    <property type="match status" value="1"/>
</dbReference>
<keyword evidence="6" id="KW-0808">Transferase</keyword>
<evidence type="ECO:0000313" key="23">
    <source>
        <dbReference type="EMBL" id="KMZ60282.1"/>
    </source>
</evidence>
<dbReference type="SUPFAM" id="SSF56112">
    <property type="entry name" value="Protein kinase-like (PK-like)"/>
    <property type="match status" value="1"/>
</dbReference>
<dbReference type="GO" id="GO:0004674">
    <property type="term" value="F:protein serine/threonine kinase activity"/>
    <property type="evidence" value="ECO:0007669"/>
    <property type="project" value="UniProtKB-KW"/>
</dbReference>
<keyword evidence="14" id="KW-1015">Disulfide bond</keyword>
<keyword evidence="13 20" id="KW-0472">Membrane</keyword>
<dbReference type="InterPro" id="IPR001245">
    <property type="entry name" value="Ser-Thr/Tyr_kinase_cat_dom"/>
</dbReference>
<dbReference type="EC" id="2.7.11.1" evidence="2"/>
<evidence type="ECO:0000313" key="24">
    <source>
        <dbReference type="Proteomes" id="UP000036987"/>
    </source>
</evidence>
<dbReference type="AlphaFoldDB" id="A0A0K9NW57"/>
<dbReference type="GO" id="GO:0019199">
    <property type="term" value="F:transmembrane receptor protein kinase activity"/>
    <property type="evidence" value="ECO:0007669"/>
    <property type="project" value="InterPro"/>
</dbReference>
<dbReference type="Gene3D" id="1.10.510.10">
    <property type="entry name" value="Transferase(Phosphotransferase) domain 1"/>
    <property type="match status" value="1"/>
</dbReference>
<evidence type="ECO:0000256" key="20">
    <source>
        <dbReference type="SAM" id="Phobius"/>
    </source>
</evidence>
<evidence type="ECO:0000256" key="7">
    <source>
        <dbReference type="ARBA" id="ARBA00022692"/>
    </source>
</evidence>
<dbReference type="InterPro" id="IPR044812">
    <property type="entry name" value="CERK1/LYK3-like"/>
</dbReference>
<comment type="catalytic activity">
    <reaction evidence="18">
        <text>L-seryl-[protein] + ATP = O-phospho-L-seryl-[protein] + ADP + H(+)</text>
        <dbReference type="Rhea" id="RHEA:17989"/>
        <dbReference type="Rhea" id="RHEA-COMP:9863"/>
        <dbReference type="Rhea" id="RHEA-COMP:11604"/>
        <dbReference type="ChEBI" id="CHEBI:15378"/>
        <dbReference type="ChEBI" id="CHEBI:29999"/>
        <dbReference type="ChEBI" id="CHEBI:30616"/>
        <dbReference type="ChEBI" id="CHEBI:83421"/>
        <dbReference type="ChEBI" id="CHEBI:456216"/>
        <dbReference type="EC" id="2.7.11.1"/>
    </reaction>
</comment>
<dbReference type="PROSITE" id="PS00108">
    <property type="entry name" value="PROTEIN_KINASE_ST"/>
    <property type="match status" value="1"/>
</dbReference>
<dbReference type="PROSITE" id="PS50011">
    <property type="entry name" value="PROTEIN_KINASE_DOM"/>
    <property type="match status" value="1"/>
</dbReference>
<dbReference type="PROSITE" id="PS51782">
    <property type="entry name" value="LYSM"/>
    <property type="match status" value="1"/>
</dbReference>
<accession>A0A0K9NW57</accession>
<evidence type="ECO:0000256" key="4">
    <source>
        <dbReference type="ARBA" id="ARBA00022527"/>
    </source>
</evidence>
<evidence type="ECO:0000256" key="5">
    <source>
        <dbReference type="ARBA" id="ARBA00022669"/>
    </source>
</evidence>
<evidence type="ECO:0000256" key="16">
    <source>
        <dbReference type="ARBA" id="ARBA00023180"/>
    </source>
</evidence>
<dbReference type="OMA" id="NEDWDVG"/>
<dbReference type="OrthoDB" id="4062651at2759"/>
<gene>
    <name evidence="23" type="ORF">ZOSMA_5G01480</name>
</gene>
<comment type="subcellular location">
    <subcellularLocation>
        <location evidence="1">Cell membrane</location>
        <topology evidence="1">Single-pass membrane protein</topology>
    </subcellularLocation>
</comment>
<keyword evidence="16" id="KW-0325">Glycoprotein</keyword>
<dbReference type="InterPro" id="IPR057097">
    <property type="entry name" value="LysM_RLK3/10"/>
</dbReference>
<evidence type="ECO:0000256" key="18">
    <source>
        <dbReference type="ARBA" id="ARBA00048679"/>
    </source>
</evidence>
<dbReference type="Pfam" id="PF01476">
    <property type="entry name" value="LysM"/>
    <property type="match status" value="1"/>
</dbReference>
<comment type="caution">
    <text evidence="23">The sequence shown here is derived from an EMBL/GenBank/DDBJ whole genome shotgun (WGS) entry which is preliminary data.</text>
</comment>
<feature type="domain" description="Protein kinase" evidence="21">
    <location>
        <begin position="307"/>
        <end position="580"/>
    </location>
</feature>
<keyword evidence="7 20" id="KW-0812">Transmembrane</keyword>
<evidence type="ECO:0000256" key="3">
    <source>
        <dbReference type="ARBA" id="ARBA00022475"/>
    </source>
</evidence>
<keyword evidence="9 19" id="KW-0547">Nucleotide-binding</keyword>
<dbReference type="InterPro" id="IPR011009">
    <property type="entry name" value="Kinase-like_dom_sf"/>
</dbReference>
<dbReference type="InterPro" id="IPR017441">
    <property type="entry name" value="Protein_kinase_ATP_BS"/>
</dbReference>
<dbReference type="Proteomes" id="UP000036987">
    <property type="component" value="Unassembled WGS sequence"/>
</dbReference>
<keyword evidence="8" id="KW-0732">Signal</keyword>
<name>A0A0K9NW57_ZOSMR</name>
<dbReference type="PROSITE" id="PS00107">
    <property type="entry name" value="PROTEIN_KINASE_ATP"/>
    <property type="match status" value="1"/>
</dbReference>
<dbReference type="FunFam" id="3.30.200.20:FF:000468">
    <property type="entry name" value="LysM receptor kinase 2"/>
    <property type="match status" value="1"/>
</dbReference>
<evidence type="ECO:0000256" key="14">
    <source>
        <dbReference type="ARBA" id="ARBA00023157"/>
    </source>
</evidence>
<feature type="binding site" evidence="19">
    <location>
        <position position="335"/>
    </location>
    <ligand>
        <name>ATP</name>
        <dbReference type="ChEBI" id="CHEBI:30616"/>
    </ligand>
</feature>
<evidence type="ECO:0000256" key="10">
    <source>
        <dbReference type="ARBA" id="ARBA00022777"/>
    </source>
</evidence>
<keyword evidence="5" id="KW-0147">Chitin-binding</keyword>
<evidence type="ECO:0000256" key="15">
    <source>
        <dbReference type="ARBA" id="ARBA00023170"/>
    </source>
</evidence>